<dbReference type="OrthoDB" id="10005053at2"/>
<evidence type="ECO:0008006" key="4">
    <source>
        <dbReference type="Google" id="ProtNLM"/>
    </source>
</evidence>
<evidence type="ECO:0000313" key="3">
    <source>
        <dbReference type="Proteomes" id="UP000027100"/>
    </source>
</evidence>
<dbReference type="PATRIC" id="fig|1280954.3.peg.58"/>
<dbReference type="EMBL" id="ARYM01000001">
    <property type="protein sequence ID" value="KDA00417.1"/>
    <property type="molecule type" value="Genomic_DNA"/>
</dbReference>
<keyword evidence="3" id="KW-1185">Reference proteome</keyword>
<gene>
    <name evidence="2" type="ORF">HPO_00270</name>
</gene>
<accession>A0A062VL47</accession>
<sequence>MTLSFKSAAAFLAASVACGAASAAGPTATFRYDPALPAEATYASFEKQARSACRSDSKMLLVKAREEAACQSDMMERIVKKAGNKEIAALHHAKSGDRQPTRQFAAMD</sequence>
<evidence type="ECO:0000313" key="2">
    <source>
        <dbReference type="EMBL" id="KDA00417.1"/>
    </source>
</evidence>
<feature type="chain" id="PRO_5001615327" description="UrcA family protein" evidence="1">
    <location>
        <begin position="24"/>
        <end position="108"/>
    </location>
</feature>
<keyword evidence="1" id="KW-0732">Signal</keyword>
<dbReference type="PROSITE" id="PS51257">
    <property type="entry name" value="PROKAR_LIPOPROTEIN"/>
    <property type="match status" value="1"/>
</dbReference>
<name>A0A062VL47_9PROT</name>
<dbReference type="Proteomes" id="UP000027100">
    <property type="component" value="Unassembled WGS sequence"/>
</dbReference>
<proteinExistence type="predicted"/>
<feature type="signal peptide" evidence="1">
    <location>
        <begin position="1"/>
        <end position="23"/>
    </location>
</feature>
<evidence type="ECO:0000256" key="1">
    <source>
        <dbReference type="SAM" id="SignalP"/>
    </source>
</evidence>
<organism evidence="2 3">
    <name type="scientific">Hyphomonas polymorpha PS728</name>
    <dbReference type="NCBI Taxonomy" id="1280954"/>
    <lineage>
        <taxon>Bacteria</taxon>
        <taxon>Pseudomonadati</taxon>
        <taxon>Pseudomonadota</taxon>
        <taxon>Alphaproteobacteria</taxon>
        <taxon>Hyphomonadales</taxon>
        <taxon>Hyphomonadaceae</taxon>
        <taxon>Hyphomonas</taxon>
    </lineage>
</organism>
<dbReference type="RefSeq" id="WP_035593082.1">
    <property type="nucleotide sequence ID" value="NZ_ARYM01000001.1"/>
</dbReference>
<comment type="caution">
    <text evidence="2">The sequence shown here is derived from an EMBL/GenBank/DDBJ whole genome shotgun (WGS) entry which is preliminary data.</text>
</comment>
<reference evidence="2 3" key="1">
    <citation type="journal article" date="2014" name="Antonie Van Leeuwenhoek">
        <title>Hyphomonas beringensis sp. nov. and Hyphomonas chukchiensis sp. nov., isolated from surface seawater of the Bering Sea and Chukchi Sea.</title>
        <authorList>
            <person name="Li C."/>
            <person name="Lai Q."/>
            <person name="Li G."/>
            <person name="Dong C."/>
            <person name="Wang J."/>
            <person name="Liao Y."/>
            <person name="Shao Z."/>
        </authorList>
    </citation>
    <scope>NUCLEOTIDE SEQUENCE [LARGE SCALE GENOMIC DNA]</scope>
    <source>
        <strain evidence="2 3">PS728</strain>
    </source>
</reference>
<protein>
    <recommendedName>
        <fullName evidence="4">UrcA family protein</fullName>
    </recommendedName>
</protein>
<dbReference type="AlphaFoldDB" id="A0A062VL47"/>